<dbReference type="Pfam" id="PF00023">
    <property type="entry name" value="Ank"/>
    <property type="match status" value="1"/>
</dbReference>
<dbReference type="InterPro" id="IPR036770">
    <property type="entry name" value="Ankyrin_rpt-contain_sf"/>
</dbReference>
<evidence type="ECO:0000313" key="2">
    <source>
        <dbReference type="EMBL" id="KAL3384269.1"/>
    </source>
</evidence>
<reference evidence="2 3" key="1">
    <citation type="journal article" date="2024" name="bioRxiv">
        <title>A reference genome for Trichogramma kaykai: A tiny desert-dwelling parasitoid wasp with competing sex-ratio distorters.</title>
        <authorList>
            <person name="Culotta J."/>
            <person name="Lindsey A.R."/>
        </authorList>
    </citation>
    <scope>NUCLEOTIDE SEQUENCE [LARGE SCALE GENOMIC DNA]</scope>
    <source>
        <strain evidence="2 3">KSX58</strain>
    </source>
</reference>
<dbReference type="Gene3D" id="1.25.40.20">
    <property type="entry name" value="Ankyrin repeat-containing domain"/>
    <property type="match status" value="5"/>
</dbReference>
<dbReference type="Proteomes" id="UP001627154">
    <property type="component" value="Unassembled WGS sequence"/>
</dbReference>
<evidence type="ECO:0000313" key="3">
    <source>
        <dbReference type="Proteomes" id="UP001627154"/>
    </source>
</evidence>
<name>A0ABD2VUD6_9HYME</name>
<dbReference type="InterPro" id="IPR002110">
    <property type="entry name" value="Ankyrin_rpt"/>
</dbReference>
<feature type="repeat" description="ANK" evidence="1">
    <location>
        <begin position="409"/>
        <end position="441"/>
    </location>
</feature>
<dbReference type="SMART" id="SM00248">
    <property type="entry name" value="ANK"/>
    <property type="match status" value="14"/>
</dbReference>
<accession>A0ABD2VUD6</accession>
<proteinExistence type="predicted"/>
<comment type="caution">
    <text evidence="2">The sequence shown here is derived from an EMBL/GenBank/DDBJ whole genome shotgun (WGS) entry which is preliminary data.</text>
</comment>
<evidence type="ECO:0000256" key="1">
    <source>
        <dbReference type="PROSITE-ProRule" id="PRU00023"/>
    </source>
</evidence>
<keyword evidence="1" id="KW-0040">ANK repeat</keyword>
<dbReference type="PANTHER" id="PTHR24118:SF99">
    <property type="entry name" value="POTE ANKYRIN DOMAIN FAMILY MEMBER 3C-RELATED"/>
    <property type="match status" value="1"/>
</dbReference>
<dbReference type="PROSITE" id="PS50088">
    <property type="entry name" value="ANK_REPEAT"/>
    <property type="match status" value="6"/>
</dbReference>
<sequence length="873" mass="99132">MASSSDELDFDIEQCDKVNHEKLGSLRRLLENVDFTIPDERRTLLWRLDLLIKEWTSRLPNLLDVLRSEEIEVLLMDSMTYFTEQSPMQERFVTFVARSGYKDQPQDGEDGKPAPGRTTPLHQVLRQRMKRRVAFALFKIYNRFDVNFIDHSDDSTHLHVACAAGCVDAVKKFLELGHNPNCLMRNENSPLNLALRYEHHKVAKLLLRNGADPNFSGARRYTPLHTICTRGNNDDELLAEIFFDVCDELHFTVRVNTQDIHGRTALHSALSMNSDNRKLVELLLRKGANPNMADNEGSTALHIICMRRDDGLVEMLFKICAELGVTLQVDARDKSGDTPLHRALSNGCMHASELLLRNGANPNAANAKGSTPLHSICKFSEDNYILARRVFDVCAELRVTLQVNAQDVSGDTALHVALSSGSRNFARLLLRNGANPNLADDGGLTVLHDICLKADDEELAEMVFQLSHDRYKPIGVDALTKCGRTPLHCAMMRGHGNVGQFMLRHGADPNLTDGDGQTPLHYICQREEGGWDLAEKFFEVVDEKRLPVALDVGDNWGRTPLHLAVRYDRRLMELLLRRGAVPDACDENRSTPLHFICERDEDDDLVDAFFRLSTRPVNVEAVNNFSGTPLETAIENLLPHTVEQLIRHGADLERNFYFPSANSIGQNYYYEFDVIYVKLRLASNALAVVERLENGGYELELIDALQIMSFFDRLGLYENRANFPVNVLENVPQNIDGIEHEIEELADFINAFDLIEEKMRYNDTMIGPNLSIQNLCRLSPEEAGRLLVYHHFDFVRSKKISELSQRYAEACIVPLCEVLKRRFFRRWAADCFFELSHFRLPILCCESVIDNLSIKDLWNICLAFTGRSSADVN</sequence>
<dbReference type="SUPFAM" id="SSF48403">
    <property type="entry name" value="Ankyrin repeat"/>
    <property type="match status" value="2"/>
</dbReference>
<feature type="repeat" description="ANK" evidence="1">
    <location>
        <begin position="556"/>
        <end position="587"/>
    </location>
</feature>
<protein>
    <submittedName>
        <fullName evidence="2">Uncharacterized protein</fullName>
    </submittedName>
</protein>
<dbReference type="Pfam" id="PF12796">
    <property type="entry name" value="Ank_2"/>
    <property type="match status" value="4"/>
</dbReference>
<feature type="repeat" description="ANK" evidence="1">
    <location>
        <begin position="335"/>
        <end position="367"/>
    </location>
</feature>
<keyword evidence="3" id="KW-1185">Reference proteome</keyword>
<dbReference type="PANTHER" id="PTHR24118">
    <property type="entry name" value="POTE ANKYRIN DOMAIN"/>
    <property type="match status" value="1"/>
</dbReference>
<feature type="repeat" description="ANK" evidence="1">
    <location>
        <begin position="261"/>
        <end position="295"/>
    </location>
</feature>
<dbReference type="EMBL" id="JBJJXI010000175">
    <property type="protein sequence ID" value="KAL3384269.1"/>
    <property type="molecule type" value="Genomic_DNA"/>
</dbReference>
<feature type="repeat" description="ANK" evidence="1">
    <location>
        <begin position="186"/>
        <end position="218"/>
    </location>
</feature>
<gene>
    <name evidence="2" type="ORF">TKK_019877</name>
</gene>
<feature type="repeat" description="ANK" evidence="1">
    <location>
        <begin position="482"/>
        <end position="514"/>
    </location>
</feature>
<dbReference type="PROSITE" id="PS50297">
    <property type="entry name" value="ANK_REP_REGION"/>
    <property type="match status" value="5"/>
</dbReference>
<dbReference type="AlphaFoldDB" id="A0ABD2VUD6"/>
<dbReference type="PRINTS" id="PR01415">
    <property type="entry name" value="ANKYRIN"/>
</dbReference>
<organism evidence="2 3">
    <name type="scientific">Trichogramma kaykai</name>
    <dbReference type="NCBI Taxonomy" id="54128"/>
    <lineage>
        <taxon>Eukaryota</taxon>
        <taxon>Metazoa</taxon>
        <taxon>Ecdysozoa</taxon>
        <taxon>Arthropoda</taxon>
        <taxon>Hexapoda</taxon>
        <taxon>Insecta</taxon>
        <taxon>Pterygota</taxon>
        <taxon>Neoptera</taxon>
        <taxon>Endopterygota</taxon>
        <taxon>Hymenoptera</taxon>
        <taxon>Apocrita</taxon>
        <taxon>Proctotrupomorpha</taxon>
        <taxon>Chalcidoidea</taxon>
        <taxon>Trichogrammatidae</taxon>
        <taxon>Trichogramma</taxon>
    </lineage>
</organism>